<evidence type="ECO:0000256" key="1">
    <source>
        <dbReference type="SAM" id="MobiDB-lite"/>
    </source>
</evidence>
<feature type="region of interest" description="Disordered" evidence="1">
    <location>
        <begin position="1"/>
        <end position="24"/>
    </location>
</feature>
<feature type="compositionally biased region" description="Basic and acidic residues" evidence="1">
    <location>
        <begin position="362"/>
        <end position="371"/>
    </location>
</feature>
<evidence type="ECO:0000313" key="2">
    <source>
        <dbReference type="EMBL" id="TMS39642.1"/>
    </source>
</evidence>
<feature type="compositionally biased region" description="Basic and acidic residues" evidence="1">
    <location>
        <begin position="90"/>
        <end position="99"/>
    </location>
</feature>
<feature type="compositionally biased region" description="Polar residues" evidence="1">
    <location>
        <begin position="214"/>
        <end position="225"/>
    </location>
</feature>
<dbReference type="AlphaFoldDB" id="A0A4U8V1F4"/>
<protein>
    <submittedName>
        <fullName evidence="2">Uncharacterized protein</fullName>
    </submittedName>
</protein>
<gene>
    <name evidence="2" type="ORF">L596_006134</name>
</gene>
<feature type="region of interest" description="Disordered" evidence="1">
    <location>
        <begin position="44"/>
        <end position="410"/>
    </location>
</feature>
<name>A0A4U8V1F4_STECR</name>
<accession>A0A4U8V1F4</accession>
<sequence>MVNNKKSESEMTEAEKARKALDKGCKRIHNAIMRRSANFLGEARADADEEAQAHGTAATERKNRKLKKKVTFKELEVDSAVEDVDGSNAAEDRNSKSDAGESTPVETESRALPFADPELVQADQEPRIMNQDKKPEAEEGTPMETEILTSPASPDADSDKNDHVMEPRTRIKHRAFTPVPRDASDESGDEIEPAPIRYNRSRAKSVFPDALQESEITTDNGTNKTADADEVGLVSQRDRCKAESVNVPVTPALSNIDSDEDEDSKNRAITQGPHQDSELNSEAGEEMETAFVPIRKRCFTPAPWSPSPSEEDNAAAENHRILSNGERSPKMQAQNRSVTLAPSSPKITDVNVDNEAAATLKEIVDKESAREKPKKRVQPRRRAKAKLPPRRAAKTKACKKMAGQMGKKKA</sequence>
<feature type="compositionally biased region" description="Polar residues" evidence="1">
    <location>
        <begin position="331"/>
        <end position="346"/>
    </location>
</feature>
<feature type="compositionally biased region" description="Basic and acidic residues" evidence="1">
    <location>
        <begin position="124"/>
        <end position="137"/>
    </location>
</feature>
<dbReference type="EMBL" id="AZBU02000001">
    <property type="protein sequence ID" value="TMS39642.1"/>
    <property type="molecule type" value="Genomic_DNA"/>
</dbReference>
<comment type="caution">
    <text evidence="2">The sequence shown here is derived from an EMBL/GenBank/DDBJ whole genome shotgun (WGS) entry which is preliminary data.</text>
</comment>
<reference evidence="2" key="1">
    <citation type="submission" date="2013-11" db="EMBL/GenBank/DDBJ databases">
        <authorList>
            <person name="Sternberg P."/>
            <person name="Dillman A."/>
            <person name="Macchietto M."/>
        </authorList>
    </citation>
    <scope>NUCLEOTIDE SEQUENCE</scope>
    <source>
        <strain evidence="2">ALL</strain>
    </source>
</reference>
<organism evidence="2">
    <name type="scientific">Steinernema carpocapsae</name>
    <name type="common">Entomopathogenic nematode</name>
    <dbReference type="NCBI Taxonomy" id="34508"/>
    <lineage>
        <taxon>Eukaryota</taxon>
        <taxon>Metazoa</taxon>
        <taxon>Ecdysozoa</taxon>
        <taxon>Nematoda</taxon>
        <taxon>Chromadorea</taxon>
        <taxon>Rhabditida</taxon>
        <taxon>Tylenchina</taxon>
        <taxon>Panagrolaimomorpha</taxon>
        <taxon>Strongyloidoidea</taxon>
        <taxon>Steinernematidae</taxon>
        <taxon>Steinernema</taxon>
    </lineage>
</organism>
<feature type="compositionally biased region" description="Polar residues" evidence="1">
    <location>
        <begin position="267"/>
        <end position="280"/>
    </location>
</feature>
<reference evidence="2" key="3">
    <citation type="journal article" date="2019" name="G3 (Bethesda)">
        <title>Hybrid Assembly of the Genome of the Entomopathogenic Nematode Steinernema carpocapsae Identifies the X-Chromosome.</title>
        <authorList>
            <person name="Serra L."/>
            <person name="Macchietto M."/>
            <person name="Macias-Munoz A."/>
            <person name="McGill C.J."/>
            <person name="Rodriguez I.M."/>
            <person name="Rodriguez B."/>
            <person name="Murad R."/>
            <person name="Mortazavi A."/>
        </authorList>
    </citation>
    <scope>NUCLEOTIDE SEQUENCE [LARGE SCALE GENOMIC DNA]</scope>
    <source>
        <strain evidence="2">ALL</strain>
    </source>
</reference>
<feature type="compositionally biased region" description="Basic residues" evidence="1">
    <location>
        <begin position="372"/>
        <end position="399"/>
    </location>
</feature>
<feature type="compositionally biased region" description="Basic and acidic residues" evidence="1">
    <location>
        <begin position="157"/>
        <end position="169"/>
    </location>
</feature>
<proteinExistence type="predicted"/>
<reference evidence="2" key="2">
    <citation type="journal article" date="2015" name="Genome Biol.">
        <title>Comparative genomics of Steinernema reveals deeply conserved gene regulatory networks.</title>
        <authorList>
            <person name="Dillman A.R."/>
            <person name="Macchietto M."/>
            <person name="Porter C.F."/>
            <person name="Rogers A."/>
            <person name="Williams B."/>
            <person name="Antoshechkin I."/>
            <person name="Lee M.M."/>
            <person name="Goodwin Z."/>
            <person name="Lu X."/>
            <person name="Lewis E.E."/>
            <person name="Goodrich-Blair H."/>
            <person name="Stock S.P."/>
            <person name="Adams B.J."/>
            <person name="Sternberg P.W."/>
            <person name="Mortazavi A."/>
        </authorList>
    </citation>
    <scope>NUCLEOTIDE SEQUENCE [LARGE SCALE GENOMIC DNA]</scope>
    <source>
        <strain evidence="2">ALL</strain>
    </source>
</reference>
<feature type="compositionally biased region" description="Low complexity" evidence="1">
    <location>
        <begin position="400"/>
        <end position="410"/>
    </location>
</feature>